<evidence type="ECO:0000313" key="2">
    <source>
        <dbReference type="EMBL" id="EFP96363.1"/>
    </source>
</evidence>
<protein>
    <recommendedName>
        <fullName evidence="4">Asparaginyl-tRNA synthetase</fullName>
    </recommendedName>
</protein>
<feature type="transmembrane region" description="Helical" evidence="1">
    <location>
        <begin position="42"/>
        <end position="62"/>
    </location>
</feature>
<reference evidence="2 3" key="1">
    <citation type="journal article" date="2012" name="Int. J. Syst. Evol. Microbiol.">
        <title>Vibrio caribbeanicus sp. nov., isolated from the marine sponge Scleritoderma cyanea.</title>
        <authorList>
            <person name="Hoffmann M."/>
            <person name="Monday S.R."/>
            <person name="Allard M.W."/>
            <person name="Strain E.A."/>
            <person name="Whittaker P."/>
            <person name="Naum M."/>
            <person name="McCarthy P.J."/>
            <person name="Lopez J.V."/>
            <person name="Fischer M."/>
            <person name="Brown E.W."/>
        </authorList>
    </citation>
    <scope>NUCLEOTIDE SEQUENCE [LARGE SCALE GENOMIC DNA]</scope>
    <source>
        <strain evidence="2 3">ATCC BAA-2122</strain>
    </source>
</reference>
<name>E3BL19_9VIBR</name>
<accession>E3BL19</accession>
<feature type="transmembrane region" description="Helical" evidence="1">
    <location>
        <begin position="12"/>
        <end position="30"/>
    </location>
</feature>
<dbReference type="OrthoDB" id="5917813at2"/>
<evidence type="ECO:0000256" key="1">
    <source>
        <dbReference type="SAM" id="Phobius"/>
    </source>
</evidence>
<dbReference type="eggNOG" id="ENOG5033GDR">
    <property type="taxonomic scope" value="Bacteria"/>
</dbReference>
<proteinExistence type="predicted"/>
<sequence>MSKPNYKHEFHLISVSIFCAFLSIFGHLILSKFFTELSWVEYAAASIPFLMMALCLYGFYYAGKHDDR</sequence>
<comment type="caution">
    <text evidence="2">The sequence shown here is derived from an EMBL/GenBank/DDBJ whole genome shotgun (WGS) entry which is preliminary data.</text>
</comment>
<organism evidence="2 3">
    <name type="scientific">Vibrio caribbeanicus ATCC BAA-2122</name>
    <dbReference type="NCBI Taxonomy" id="796620"/>
    <lineage>
        <taxon>Bacteria</taxon>
        <taxon>Pseudomonadati</taxon>
        <taxon>Pseudomonadota</taxon>
        <taxon>Gammaproteobacteria</taxon>
        <taxon>Vibrionales</taxon>
        <taxon>Vibrionaceae</taxon>
        <taxon>Vibrio</taxon>
    </lineage>
</organism>
<evidence type="ECO:0008006" key="4">
    <source>
        <dbReference type="Google" id="ProtNLM"/>
    </source>
</evidence>
<keyword evidence="3" id="KW-1185">Reference proteome</keyword>
<dbReference type="RefSeq" id="WP_009601750.1">
    <property type="nucleotide sequence ID" value="NZ_AEIU01000075.1"/>
</dbReference>
<evidence type="ECO:0000313" key="3">
    <source>
        <dbReference type="Proteomes" id="UP000002943"/>
    </source>
</evidence>
<gene>
    <name evidence="2" type="ORF">VIBC2010_12379</name>
</gene>
<keyword evidence="1" id="KW-1133">Transmembrane helix</keyword>
<keyword evidence="1" id="KW-0812">Transmembrane</keyword>
<dbReference type="EMBL" id="AEIU01000075">
    <property type="protein sequence ID" value="EFP96363.1"/>
    <property type="molecule type" value="Genomic_DNA"/>
</dbReference>
<dbReference type="STRING" id="796620.VIBC2010_12379"/>
<dbReference type="Proteomes" id="UP000002943">
    <property type="component" value="Unassembled WGS sequence"/>
</dbReference>
<dbReference type="AlphaFoldDB" id="E3BL19"/>
<keyword evidence="1" id="KW-0472">Membrane</keyword>